<dbReference type="Pfam" id="PF03466">
    <property type="entry name" value="LysR_substrate"/>
    <property type="match status" value="1"/>
</dbReference>
<dbReference type="SUPFAM" id="SSF53850">
    <property type="entry name" value="Periplasmic binding protein-like II"/>
    <property type="match status" value="1"/>
</dbReference>
<dbReference type="RefSeq" id="WP_390226485.1">
    <property type="nucleotide sequence ID" value="NZ_JBHSCN010000001.1"/>
</dbReference>
<evidence type="ECO:0000313" key="7">
    <source>
        <dbReference type="Proteomes" id="UP001595900"/>
    </source>
</evidence>
<gene>
    <name evidence="6" type="ORF">ACFOYW_00050</name>
</gene>
<keyword evidence="2" id="KW-0805">Transcription regulation</keyword>
<keyword evidence="3" id="KW-0238">DNA-binding</keyword>
<evidence type="ECO:0000259" key="5">
    <source>
        <dbReference type="PROSITE" id="PS50931"/>
    </source>
</evidence>
<dbReference type="Gene3D" id="1.10.10.10">
    <property type="entry name" value="Winged helix-like DNA-binding domain superfamily/Winged helix DNA-binding domain"/>
    <property type="match status" value="1"/>
</dbReference>
<keyword evidence="7" id="KW-1185">Reference proteome</keyword>
<proteinExistence type="inferred from homology"/>
<accession>A0ABV8PZX0</accession>
<dbReference type="Gene3D" id="3.40.190.10">
    <property type="entry name" value="Periplasmic binding protein-like II"/>
    <property type="match status" value="2"/>
</dbReference>
<dbReference type="PROSITE" id="PS50931">
    <property type="entry name" value="HTH_LYSR"/>
    <property type="match status" value="1"/>
</dbReference>
<sequence length="294" mass="31634">MQLHQLEYFVAVAETLSFTRGAQRVHTAQSAVSAAIGHLEGELGVRLFDRGPRGITLTDHGTALLPKAREALAAVAAVADAAAQRRGEISGVVTVGTMEHTGPFDIVGTLERLQRDHPGVIVRLRQTSAGSTSSLAELRSGSLDVALIAGMPRSTADVEIESAHEDPLDFVCAADHPLAGHQSVEARDLTDQNFIEYPLGWGNRAVADAWFEASFTPRVIRTEVTHFDLAVDLVARSLGVTLLPRQAVPDDPRIRRIPIAGGPLWTVGIARSTHRPVSIATRTLIEYLRTQAAE</sequence>
<comment type="caution">
    <text evidence="6">The sequence shown here is derived from an EMBL/GenBank/DDBJ whole genome shotgun (WGS) entry which is preliminary data.</text>
</comment>
<organism evidence="6 7">
    <name type="scientific">Gryllotalpicola reticulitermitis</name>
    <dbReference type="NCBI Taxonomy" id="1184153"/>
    <lineage>
        <taxon>Bacteria</taxon>
        <taxon>Bacillati</taxon>
        <taxon>Actinomycetota</taxon>
        <taxon>Actinomycetes</taxon>
        <taxon>Micrococcales</taxon>
        <taxon>Microbacteriaceae</taxon>
        <taxon>Gryllotalpicola</taxon>
    </lineage>
</organism>
<evidence type="ECO:0000256" key="1">
    <source>
        <dbReference type="ARBA" id="ARBA00009437"/>
    </source>
</evidence>
<dbReference type="Proteomes" id="UP001595900">
    <property type="component" value="Unassembled WGS sequence"/>
</dbReference>
<evidence type="ECO:0000313" key="6">
    <source>
        <dbReference type="EMBL" id="MFC4241747.1"/>
    </source>
</evidence>
<dbReference type="PANTHER" id="PTHR30419">
    <property type="entry name" value="HTH-TYPE TRANSCRIPTIONAL REGULATOR YBHD"/>
    <property type="match status" value="1"/>
</dbReference>
<dbReference type="EMBL" id="JBHSCN010000001">
    <property type="protein sequence ID" value="MFC4241747.1"/>
    <property type="molecule type" value="Genomic_DNA"/>
</dbReference>
<dbReference type="PRINTS" id="PR00039">
    <property type="entry name" value="HTHLYSR"/>
</dbReference>
<comment type="similarity">
    <text evidence="1">Belongs to the LysR transcriptional regulatory family.</text>
</comment>
<dbReference type="Pfam" id="PF00126">
    <property type="entry name" value="HTH_1"/>
    <property type="match status" value="1"/>
</dbReference>
<evidence type="ECO:0000256" key="2">
    <source>
        <dbReference type="ARBA" id="ARBA00023015"/>
    </source>
</evidence>
<dbReference type="InterPro" id="IPR000847">
    <property type="entry name" value="LysR_HTH_N"/>
</dbReference>
<evidence type="ECO:0000256" key="4">
    <source>
        <dbReference type="ARBA" id="ARBA00023163"/>
    </source>
</evidence>
<protein>
    <submittedName>
        <fullName evidence="6">LysR family transcriptional regulator</fullName>
    </submittedName>
</protein>
<dbReference type="InterPro" id="IPR036390">
    <property type="entry name" value="WH_DNA-bd_sf"/>
</dbReference>
<dbReference type="SUPFAM" id="SSF46785">
    <property type="entry name" value="Winged helix' DNA-binding domain"/>
    <property type="match status" value="1"/>
</dbReference>
<evidence type="ECO:0000256" key="3">
    <source>
        <dbReference type="ARBA" id="ARBA00023125"/>
    </source>
</evidence>
<dbReference type="InterPro" id="IPR036388">
    <property type="entry name" value="WH-like_DNA-bd_sf"/>
</dbReference>
<reference evidence="7" key="1">
    <citation type="journal article" date="2019" name="Int. J. Syst. Evol. Microbiol.">
        <title>The Global Catalogue of Microorganisms (GCM) 10K type strain sequencing project: providing services to taxonomists for standard genome sequencing and annotation.</title>
        <authorList>
            <consortium name="The Broad Institute Genomics Platform"/>
            <consortium name="The Broad Institute Genome Sequencing Center for Infectious Disease"/>
            <person name="Wu L."/>
            <person name="Ma J."/>
        </authorList>
    </citation>
    <scope>NUCLEOTIDE SEQUENCE [LARGE SCALE GENOMIC DNA]</scope>
    <source>
        <strain evidence="7">CGMCC 1.10363</strain>
    </source>
</reference>
<keyword evidence="4" id="KW-0804">Transcription</keyword>
<dbReference type="InterPro" id="IPR005119">
    <property type="entry name" value="LysR_subst-bd"/>
</dbReference>
<dbReference type="InterPro" id="IPR050950">
    <property type="entry name" value="HTH-type_LysR_regulators"/>
</dbReference>
<name>A0ABV8PZX0_9MICO</name>
<feature type="domain" description="HTH lysR-type" evidence="5">
    <location>
        <begin position="1"/>
        <end position="58"/>
    </location>
</feature>